<dbReference type="AlphaFoldDB" id="A0A919XLP7"/>
<proteinExistence type="predicted"/>
<organism evidence="2 3">
    <name type="scientific">Paenibacillus albilobatus</name>
    <dbReference type="NCBI Taxonomy" id="2716884"/>
    <lineage>
        <taxon>Bacteria</taxon>
        <taxon>Bacillati</taxon>
        <taxon>Bacillota</taxon>
        <taxon>Bacilli</taxon>
        <taxon>Bacillales</taxon>
        <taxon>Paenibacillaceae</taxon>
        <taxon>Paenibacillus</taxon>
    </lineage>
</organism>
<dbReference type="InterPro" id="IPR011256">
    <property type="entry name" value="Reg_factor_effector_dom_sf"/>
</dbReference>
<dbReference type="Proteomes" id="UP000679779">
    <property type="component" value="Unassembled WGS sequence"/>
</dbReference>
<dbReference type="RefSeq" id="WP_160042892.1">
    <property type="nucleotide sequence ID" value="NZ_BORQ01000005.1"/>
</dbReference>
<dbReference type="Pfam" id="PF06445">
    <property type="entry name" value="GyrI-like"/>
    <property type="match status" value="1"/>
</dbReference>
<feature type="domain" description="AraC effector-binding" evidence="1">
    <location>
        <begin position="1"/>
        <end position="157"/>
    </location>
</feature>
<gene>
    <name evidence="2" type="ORF">J2TS6_41180</name>
</gene>
<evidence type="ECO:0000313" key="2">
    <source>
        <dbReference type="EMBL" id="GIO32977.1"/>
    </source>
</evidence>
<dbReference type="PANTHER" id="PTHR36444">
    <property type="entry name" value="TRANSCRIPTIONAL REGULATOR PROTEIN YOBU-RELATED"/>
    <property type="match status" value="1"/>
</dbReference>
<sequence length="160" mass="17723">MDYRIVEKGAFTVTGKIREVFTQDGSNLREIPAFWQECAQDGTAMKLDALNEGGEMYGICMDFTGEGRFNYMIGVETAAGGEEAEGFVSREIPALTWAVFTSTGPMPGAIQQVWQQIYSDWFPSSGYEHAAGPEMEVYPPGDTTSPEYRCEVWIPVVKGH</sequence>
<reference evidence="2" key="1">
    <citation type="submission" date="2021-03" db="EMBL/GenBank/DDBJ databases">
        <title>Antimicrobial resistance genes in bacteria isolated from Japanese honey, and their potential for conferring macrolide and lincosamide resistance in the American foulbrood pathogen Paenibacillus larvae.</title>
        <authorList>
            <person name="Okamoto M."/>
            <person name="Kumagai M."/>
            <person name="Kanamori H."/>
            <person name="Takamatsu D."/>
        </authorList>
    </citation>
    <scope>NUCLEOTIDE SEQUENCE</scope>
    <source>
        <strain evidence="2">J2TS6</strain>
    </source>
</reference>
<dbReference type="SUPFAM" id="SSF55136">
    <property type="entry name" value="Probable bacterial effector-binding domain"/>
    <property type="match status" value="1"/>
</dbReference>
<dbReference type="InterPro" id="IPR029442">
    <property type="entry name" value="GyrI-like"/>
</dbReference>
<dbReference type="InterPro" id="IPR010499">
    <property type="entry name" value="AraC_E-bd"/>
</dbReference>
<evidence type="ECO:0000259" key="1">
    <source>
        <dbReference type="SMART" id="SM00871"/>
    </source>
</evidence>
<dbReference type="InterPro" id="IPR053182">
    <property type="entry name" value="YobU-like_regulator"/>
</dbReference>
<dbReference type="Gene3D" id="3.20.80.10">
    <property type="entry name" value="Regulatory factor, effector binding domain"/>
    <property type="match status" value="1"/>
</dbReference>
<dbReference type="EMBL" id="BORQ01000005">
    <property type="protein sequence ID" value="GIO32977.1"/>
    <property type="molecule type" value="Genomic_DNA"/>
</dbReference>
<evidence type="ECO:0000313" key="3">
    <source>
        <dbReference type="Proteomes" id="UP000679779"/>
    </source>
</evidence>
<protein>
    <recommendedName>
        <fullName evidence="1">AraC effector-binding domain-containing protein</fullName>
    </recommendedName>
</protein>
<dbReference type="PANTHER" id="PTHR36444:SF3">
    <property type="entry name" value="TRANSCRIPTIONAL ACTIVATOR, PUTATIVE-RELATED"/>
    <property type="match status" value="1"/>
</dbReference>
<dbReference type="SMART" id="SM00871">
    <property type="entry name" value="AraC_E_bind"/>
    <property type="match status" value="1"/>
</dbReference>
<comment type="caution">
    <text evidence="2">The sequence shown here is derived from an EMBL/GenBank/DDBJ whole genome shotgun (WGS) entry which is preliminary data.</text>
</comment>
<keyword evidence="3" id="KW-1185">Reference proteome</keyword>
<accession>A0A919XLP7</accession>
<name>A0A919XLP7_9BACL</name>